<evidence type="ECO:0000313" key="3">
    <source>
        <dbReference type="EMBL" id="MXG91180.1"/>
    </source>
</evidence>
<dbReference type="InterPro" id="IPR032466">
    <property type="entry name" value="Metal_Hydrolase"/>
</dbReference>
<comment type="caution">
    <text evidence="3">The sequence shown here is derived from an EMBL/GenBank/DDBJ whole genome shotgun (WGS) entry which is preliminary data.</text>
</comment>
<protein>
    <submittedName>
        <fullName evidence="3">Amidohydrolase family protein</fullName>
    </submittedName>
</protein>
<reference evidence="3 4" key="1">
    <citation type="submission" date="2019-12" db="EMBL/GenBank/DDBJ databases">
        <authorList>
            <person name="Kun Z."/>
        </authorList>
    </citation>
    <scope>NUCLEOTIDE SEQUENCE [LARGE SCALE GENOMIC DNA]</scope>
    <source>
        <strain evidence="3 4">YIM 123512</strain>
    </source>
</reference>
<proteinExistence type="predicted"/>
<dbReference type="InterPro" id="IPR006680">
    <property type="entry name" value="Amidohydro-rel"/>
</dbReference>
<dbReference type="PANTHER" id="PTHR43794:SF11">
    <property type="entry name" value="AMIDOHYDROLASE-RELATED DOMAIN-CONTAINING PROTEIN"/>
    <property type="match status" value="1"/>
</dbReference>
<dbReference type="GO" id="GO:0016810">
    <property type="term" value="F:hydrolase activity, acting on carbon-nitrogen (but not peptide) bonds"/>
    <property type="evidence" value="ECO:0007669"/>
    <property type="project" value="InterPro"/>
</dbReference>
<dbReference type="EMBL" id="WUEK01000011">
    <property type="protein sequence ID" value="MXG91180.1"/>
    <property type="molecule type" value="Genomic_DNA"/>
</dbReference>
<organism evidence="3 4">
    <name type="scientific">Nocardioides flavescens</name>
    <dbReference type="NCBI Taxonomy" id="2691959"/>
    <lineage>
        <taxon>Bacteria</taxon>
        <taxon>Bacillati</taxon>
        <taxon>Actinomycetota</taxon>
        <taxon>Actinomycetes</taxon>
        <taxon>Propionibacteriales</taxon>
        <taxon>Nocardioidaceae</taxon>
        <taxon>Nocardioides</taxon>
    </lineage>
</organism>
<dbReference type="Pfam" id="PF01979">
    <property type="entry name" value="Amidohydro_1"/>
    <property type="match status" value="1"/>
</dbReference>
<dbReference type="Gene3D" id="3.20.20.140">
    <property type="entry name" value="Metal-dependent hydrolases"/>
    <property type="match status" value="1"/>
</dbReference>
<keyword evidence="4" id="KW-1185">Reference proteome</keyword>
<dbReference type="SUPFAM" id="SSF51338">
    <property type="entry name" value="Composite domain of metallo-dependent hydrolases"/>
    <property type="match status" value="1"/>
</dbReference>
<dbReference type="NCBIfam" id="NF006056">
    <property type="entry name" value="PRK08204.1"/>
    <property type="match status" value="1"/>
</dbReference>
<dbReference type="RefSeq" id="WP_160879118.1">
    <property type="nucleotide sequence ID" value="NZ_WUEK01000011.1"/>
</dbReference>
<keyword evidence="1 3" id="KW-0378">Hydrolase</keyword>
<dbReference type="Gene3D" id="2.30.40.10">
    <property type="entry name" value="Urease, subunit C, domain 1"/>
    <property type="match status" value="1"/>
</dbReference>
<evidence type="ECO:0000259" key="2">
    <source>
        <dbReference type="Pfam" id="PF01979"/>
    </source>
</evidence>
<evidence type="ECO:0000256" key="1">
    <source>
        <dbReference type="ARBA" id="ARBA00022801"/>
    </source>
</evidence>
<evidence type="ECO:0000313" key="4">
    <source>
        <dbReference type="Proteomes" id="UP000473325"/>
    </source>
</evidence>
<accession>A0A6L7EWP4</accession>
<name>A0A6L7EWP4_9ACTN</name>
<dbReference type="Proteomes" id="UP000473325">
    <property type="component" value="Unassembled WGS sequence"/>
</dbReference>
<dbReference type="PANTHER" id="PTHR43794">
    <property type="entry name" value="AMINOHYDROLASE SSNA-RELATED"/>
    <property type="match status" value="1"/>
</dbReference>
<dbReference type="InterPro" id="IPR011059">
    <property type="entry name" value="Metal-dep_hydrolase_composite"/>
</dbReference>
<dbReference type="InterPro" id="IPR050287">
    <property type="entry name" value="MTA/SAH_deaminase"/>
</dbReference>
<feature type="domain" description="Amidohydrolase-related" evidence="2">
    <location>
        <begin position="56"/>
        <end position="411"/>
    </location>
</feature>
<dbReference type="SUPFAM" id="SSF51556">
    <property type="entry name" value="Metallo-dependent hydrolases"/>
    <property type="match status" value="1"/>
</dbReference>
<sequence>MSDRRTLFRNGTVLTVDPQLGQMEGADVLVEGRRILEVGHGIEAGDAEVVDATDMIVMPGFVDSHRHLWQALIRHIGSDWTHGQYLTGVHVGLSGDYRAEDTYLGNLVGALEAIDSGITTLLDWSHNIDSPEQGDGAIQALQESGMRSVFAHGGGATMWQLPSTVPHTRDVLRIKDQYFSSDDQLMTMAIGLRGPQFSTPEVAIEDWKLIQELGCRVTVHNGDGEWGKSRPVAWMHEHGMLSDKVTHVHCCSLADDEFQMIADSGGTASVSADVEAQMGLGWPATGKLLKVGVRPSLSVDVCVSNGGDMFNAMKATIAIQRGLDNAAEATPGEQAGIELSCHDVIEFATIEGARALGLDHVTGSLTPGKDADIICIRTDNLAMTPLNNPAGALVYSGHPGMVDSVMVRGEWLKRHGKLTYGDVAGLRQRASAARDVLFERALERPSTADARTGGSWIPGIHRVPR</sequence>
<gene>
    <name evidence="3" type="ORF">GRQ65_16650</name>
</gene>
<dbReference type="AlphaFoldDB" id="A0A6L7EWP4"/>